<evidence type="ECO:0000256" key="1">
    <source>
        <dbReference type="SAM" id="MobiDB-lite"/>
    </source>
</evidence>
<feature type="transmembrane region" description="Helical" evidence="2">
    <location>
        <begin position="23"/>
        <end position="43"/>
    </location>
</feature>
<dbReference type="GO" id="GO:0016020">
    <property type="term" value="C:membrane"/>
    <property type="evidence" value="ECO:0007669"/>
    <property type="project" value="InterPro"/>
</dbReference>
<dbReference type="RefSeq" id="WP_184576097.1">
    <property type="nucleotide sequence ID" value="NZ_JACHJL010000016.1"/>
</dbReference>
<accession>A0A7W9QDN6</accession>
<comment type="caution">
    <text evidence="3">The sequence shown here is derived from an EMBL/GenBank/DDBJ whole genome shotgun (WGS) entry which is preliminary data.</text>
</comment>
<feature type="region of interest" description="Disordered" evidence="1">
    <location>
        <begin position="150"/>
        <end position="205"/>
    </location>
</feature>
<feature type="transmembrane region" description="Helical" evidence="2">
    <location>
        <begin position="49"/>
        <end position="66"/>
    </location>
</feature>
<organism evidence="3 4">
    <name type="scientific">Streptomyces zagrosensis</name>
    <dbReference type="NCBI Taxonomy" id="1042984"/>
    <lineage>
        <taxon>Bacteria</taxon>
        <taxon>Bacillati</taxon>
        <taxon>Actinomycetota</taxon>
        <taxon>Actinomycetes</taxon>
        <taxon>Kitasatosporales</taxon>
        <taxon>Streptomycetaceae</taxon>
        <taxon>Streptomyces</taxon>
    </lineage>
</organism>
<dbReference type="PANTHER" id="PTHR35335">
    <property type="entry name" value="UPF0716 PROTEIN FXSA"/>
    <property type="match status" value="1"/>
</dbReference>
<dbReference type="NCBIfam" id="NF008527">
    <property type="entry name" value="PRK11463.1-1"/>
    <property type="match status" value="1"/>
</dbReference>
<dbReference type="Proteomes" id="UP000588098">
    <property type="component" value="Unassembled WGS sequence"/>
</dbReference>
<keyword evidence="2" id="KW-0812">Transmembrane</keyword>
<proteinExistence type="predicted"/>
<keyword evidence="4" id="KW-1185">Reference proteome</keyword>
<protein>
    <submittedName>
        <fullName evidence="3">UPF0716 protein FxsA</fullName>
    </submittedName>
</protein>
<dbReference type="NCBIfam" id="NF008528">
    <property type="entry name" value="PRK11463.1-2"/>
    <property type="match status" value="1"/>
</dbReference>
<keyword evidence="2" id="KW-0472">Membrane</keyword>
<dbReference type="EMBL" id="JACHJL010000016">
    <property type="protein sequence ID" value="MBB5938378.1"/>
    <property type="molecule type" value="Genomic_DNA"/>
</dbReference>
<evidence type="ECO:0000313" key="3">
    <source>
        <dbReference type="EMBL" id="MBB5938378.1"/>
    </source>
</evidence>
<dbReference type="InterPro" id="IPR007313">
    <property type="entry name" value="FxsA"/>
</dbReference>
<gene>
    <name evidence="3" type="ORF">FHS42_005467</name>
</gene>
<feature type="compositionally biased region" description="Polar residues" evidence="1">
    <location>
        <begin position="150"/>
        <end position="160"/>
    </location>
</feature>
<sequence>MTFGAPQPTNPRPRKRRSRARRIVPLALAVWLALEIWLLVLVANAAGGLTVLALLVAGAVLGSYVIKRAGRRAWQSLAAGLRSDAGREGDDPTAGLGNGLVMLGGLLLMLPGLVSDALALVCLFPPTRALLGRRAERSLSRRMRYASSSLGDALGQAQQSRTHRPGSGKVVQGEVIRDDEPPTAPGGSPDDPEPGPGRQDPPLPR</sequence>
<keyword evidence="2" id="KW-1133">Transmembrane helix</keyword>
<evidence type="ECO:0000313" key="4">
    <source>
        <dbReference type="Proteomes" id="UP000588098"/>
    </source>
</evidence>
<reference evidence="3 4" key="1">
    <citation type="submission" date="2020-08" db="EMBL/GenBank/DDBJ databases">
        <title>Genomic Encyclopedia of Type Strains, Phase III (KMG-III): the genomes of soil and plant-associated and newly described type strains.</title>
        <authorList>
            <person name="Whitman W."/>
        </authorList>
    </citation>
    <scope>NUCLEOTIDE SEQUENCE [LARGE SCALE GENOMIC DNA]</scope>
    <source>
        <strain evidence="3 4">CECT 8305</strain>
    </source>
</reference>
<name>A0A7W9QDN6_9ACTN</name>
<dbReference type="PANTHER" id="PTHR35335:SF1">
    <property type="entry name" value="UPF0716 PROTEIN FXSA"/>
    <property type="match status" value="1"/>
</dbReference>
<dbReference type="AlphaFoldDB" id="A0A7W9QDN6"/>
<evidence type="ECO:0000256" key="2">
    <source>
        <dbReference type="SAM" id="Phobius"/>
    </source>
</evidence>
<dbReference type="Pfam" id="PF04186">
    <property type="entry name" value="FxsA"/>
    <property type="match status" value="1"/>
</dbReference>